<keyword evidence="1" id="KW-0677">Repeat</keyword>
<dbReference type="EMBL" id="JAOTOJ010000008">
    <property type="protein sequence ID" value="KAK9395939.1"/>
    <property type="molecule type" value="Genomic_DNA"/>
</dbReference>
<dbReference type="PANTHER" id="PTHR22906:SF21">
    <property type="entry name" value="SEMA DOMAIN-CONTAINING PROTEIN"/>
    <property type="match status" value="1"/>
</dbReference>
<protein>
    <submittedName>
        <fullName evidence="3">SCO-spondin</fullName>
    </submittedName>
</protein>
<dbReference type="CDD" id="cd19941">
    <property type="entry name" value="TIL"/>
    <property type="match status" value="1"/>
</dbReference>
<evidence type="ECO:0000313" key="4">
    <source>
        <dbReference type="Proteomes" id="UP001474421"/>
    </source>
</evidence>
<name>A0AAW1B1Q7_CROAD</name>
<dbReference type="Pfam" id="PF00090">
    <property type="entry name" value="TSP_1"/>
    <property type="match status" value="3"/>
</dbReference>
<dbReference type="InterPro" id="IPR036383">
    <property type="entry name" value="TSP1_rpt_sf"/>
</dbReference>
<dbReference type="InterPro" id="IPR036084">
    <property type="entry name" value="Ser_inhib-like_sf"/>
</dbReference>
<evidence type="ECO:0000313" key="3">
    <source>
        <dbReference type="EMBL" id="KAK9395939.1"/>
    </source>
</evidence>
<dbReference type="Proteomes" id="UP001474421">
    <property type="component" value="Unassembled WGS sequence"/>
</dbReference>
<dbReference type="InterPro" id="IPR000884">
    <property type="entry name" value="TSP1_rpt"/>
</dbReference>
<sequence length="279" mass="29161">MEWGPWSECSVPCGGGYRNRTRAGTTVLARIDFATCNLQPCRGEVPGTCPAGKVWQECNDGPASCAELSTEDAAGRRTACRPGCYCPNGTILLDNLCVPAEECPCAVEGKLYAPGEAVAEGCQNCSCIAGQLGNCSRAACGDVNGQWSEWTPWSECSAPCGLGLQNRYHFCTDPAPSGMGLPCLGPEREDKACQIQPCARSGGWGSWGSWTPCTVSCGGGIRSRSRACDSPAPRGGGDYCEGPPTQVEACNLNPCPVQDCSILEGSVYSSCGPPLSSYL</sequence>
<dbReference type="InterPro" id="IPR052065">
    <property type="entry name" value="Compl_asym_regulator"/>
</dbReference>
<dbReference type="PROSITE" id="PS50092">
    <property type="entry name" value="TSP1"/>
    <property type="match status" value="3"/>
</dbReference>
<dbReference type="PANTHER" id="PTHR22906">
    <property type="entry name" value="PROPERDIN"/>
    <property type="match status" value="1"/>
</dbReference>
<dbReference type="FunFam" id="2.20.100.10:FF:000001">
    <property type="entry name" value="semaphorin-5A isoform X1"/>
    <property type="match status" value="1"/>
</dbReference>
<reference evidence="3 4" key="1">
    <citation type="journal article" date="2024" name="Proc. Natl. Acad. Sci. U.S.A.">
        <title>The genetic regulatory architecture and epigenomic basis for age-related changes in rattlesnake venom.</title>
        <authorList>
            <person name="Hogan M.P."/>
            <person name="Holding M.L."/>
            <person name="Nystrom G.S."/>
            <person name="Colston T.J."/>
            <person name="Bartlett D.A."/>
            <person name="Mason A.J."/>
            <person name="Ellsworth S.A."/>
            <person name="Rautsaw R.M."/>
            <person name="Lawrence K.C."/>
            <person name="Strickland J.L."/>
            <person name="He B."/>
            <person name="Fraser P."/>
            <person name="Margres M.J."/>
            <person name="Gilbert D.M."/>
            <person name="Gibbs H.L."/>
            <person name="Parkinson C.L."/>
            <person name="Rokyta D.R."/>
        </authorList>
    </citation>
    <scope>NUCLEOTIDE SEQUENCE [LARGE SCALE GENOMIC DNA]</scope>
    <source>
        <strain evidence="3">DRR0105</strain>
    </source>
</reference>
<accession>A0AAW1B1Q7</accession>
<dbReference type="PRINTS" id="PR01705">
    <property type="entry name" value="TSP1REPEAT"/>
</dbReference>
<keyword evidence="4" id="KW-1185">Reference proteome</keyword>
<dbReference type="SMART" id="SM00209">
    <property type="entry name" value="TSP1"/>
    <property type="match status" value="3"/>
</dbReference>
<evidence type="ECO:0000256" key="1">
    <source>
        <dbReference type="ARBA" id="ARBA00022737"/>
    </source>
</evidence>
<dbReference type="SUPFAM" id="SSF57567">
    <property type="entry name" value="Serine protease inhibitors"/>
    <property type="match status" value="1"/>
</dbReference>
<dbReference type="Gene3D" id="2.20.100.10">
    <property type="entry name" value="Thrombospondin type-1 (TSP1) repeat"/>
    <property type="match status" value="2"/>
</dbReference>
<dbReference type="FunFam" id="2.20.100.10:FF:000007">
    <property type="entry name" value="Thrombospondin 1"/>
    <property type="match status" value="1"/>
</dbReference>
<keyword evidence="2" id="KW-1015">Disulfide bond</keyword>
<gene>
    <name evidence="3" type="ORF">NXF25_019300</name>
</gene>
<proteinExistence type="predicted"/>
<dbReference type="Gene3D" id="2.10.25.10">
    <property type="entry name" value="Laminin"/>
    <property type="match status" value="1"/>
</dbReference>
<organism evidence="3 4">
    <name type="scientific">Crotalus adamanteus</name>
    <name type="common">Eastern diamondback rattlesnake</name>
    <dbReference type="NCBI Taxonomy" id="8729"/>
    <lineage>
        <taxon>Eukaryota</taxon>
        <taxon>Metazoa</taxon>
        <taxon>Chordata</taxon>
        <taxon>Craniata</taxon>
        <taxon>Vertebrata</taxon>
        <taxon>Euteleostomi</taxon>
        <taxon>Lepidosauria</taxon>
        <taxon>Squamata</taxon>
        <taxon>Bifurcata</taxon>
        <taxon>Unidentata</taxon>
        <taxon>Episquamata</taxon>
        <taxon>Toxicofera</taxon>
        <taxon>Serpentes</taxon>
        <taxon>Colubroidea</taxon>
        <taxon>Viperidae</taxon>
        <taxon>Crotalinae</taxon>
        <taxon>Crotalus</taxon>
    </lineage>
</organism>
<dbReference type="AlphaFoldDB" id="A0AAW1B1Q7"/>
<comment type="caution">
    <text evidence="3">The sequence shown here is derived from an EMBL/GenBank/DDBJ whole genome shotgun (WGS) entry which is preliminary data.</text>
</comment>
<dbReference type="SUPFAM" id="SSF82895">
    <property type="entry name" value="TSP-1 type 1 repeat"/>
    <property type="match status" value="3"/>
</dbReference>
<evidence type="ECO:0000256" key="2">
    <source>
        <dbReference type="ARBA" id="ARBA00023157"/>
    </source>
</evidence>